<keyword evidence="3" id="KW-1185">Reference proteome</keyword>
<sequence>MNEDNAEDNALEPDDIAEEASYQQTGQSLADELSSFGKDSEATESETEGETPNIGKDNEATESETEGETPNIGKDNEATESEMEGETPNAGKDNETAESGLEGETIVSKAIESNGSCENFWGKVDTDDAPGSCSTAPEQCDITPSKDEEQMAAAVEDKSSIEPVLEASTLSSTQSSLDQQSGATEQMSPSVLEPDGCISSENVVLAPLFPTLLCSLLKV</sequence>
<dbReference type="EMBL" id="PZQS01000008">
    <property type="protein sequence ID" value="PVD26261.1"/>
    <property type="molecule type" value="Genomic_DNA"/>
</dbReference>
<evidence type="ECO:0000313" key="3">
    <source>
        <dbReference type="Proteomes" id="UP000245119"/>
    </source>
</evidence>
<feature type="region of interest" description="Disordered" evidence="1">
    <location>
        <begin position="1"/>
        <end position="194"/>
    </location>
</feature>
<evidence type="ECO:0000313" key="2">
    <source>
        <dbReference type="EMBL" id="PVD26261.1"/>
    </source>
</evidence>
<feature type="compositionally biased region" description="Basic and acidic residues" evidence="1">
    <location>
        <begin position="144"/>
        <end position="160"/>
    </location>
</feature>
<dbReference type="Proteomes" id="UP000245119">
    <property type="component" value="Linkage Group LG8"/>
</dbReference>
<accession>A0A2T7NYN1</accession>
<proteinExistence type="predicted"/>
<feature type="compositionally biased region" description="Acidic residues" evidence="1">
    <location>
        <begin position="1"/>
        <end position="18"/>
    </location>
</feature>
<organism evidence="2 3">
    <name type="scientific">Pomacea canaliculata</name>
    <name type="common">Golden apple snail</name>
    <dbReference type="NCBI Taxonomy" id="400727"/>
    <lineage>
        <taxon>Eukaryota</taxon>
        <taxon>Metazoa</taxon>
        <taxon>Spiralia</taxon>
        <taxon>Lophotrochozoa</taxon>
        <taxon>Mollusca</taxon>
        <taxon>Gastropoda</taxon>
        <taxon>Caenogastropoda</taxon>
        <taxon>Architaenioglossa</taxon>
        <taxon>Ampullarioidea</taxon>
        <taxon>Ampullariidae</taxon>
        <taxon>Pomacea</taxon>
    </lineage>
</organism>
<feature type="compositionally biased region" description="Low complexity" evidence="1">
    <location>
        <begin position="168"/>
        <end position="181"/>
    </location>
</feature>
<evidence type="ECO:0000256" key="1">
    <source>
        <dbReference type="SAM" id="MobiDB-lite"/>
    </source>
</evidence>
<reference evidence="2 3" key="1">
    <citation type="submission" date="2018-04" db="EMBL/GenBank/DDBJ databases">
        <title>The genome of golden apple snail Pomacea canaliculata provides insight into stress tolerance and invasive adaptation.</title>
        <authorList>
            <person name="Liu C."/>
            <person name="Liu B."/>
            <person name="Ren Y."/>
            <person name="Zhang Y."/>
            <person name="Wang H."/>
            <person name="Li S."/>
            <person name="Jiang F."/>
            <person name="Yin L."/>
            <person name="Zhang G."/>
            <person name="Qian W."/>
            <person name="Fan W."/>
        </authorList>
    </citation>
    <scope>NUCLEOTIDE SEQUENCE [LARGE SCALE GENOMIC DNA]</scope>
    <source>
        <strain evidence="2">SZHN2017</strain>
        <tissue evidence="2">Muscle</tissue>
    </source>
</reference>
<name>A0A2T7NYN1_POMCA</name>
<comment type="caution">
    <text evidence="2">The sequence shown here is derived from an EMBL/GenBank/DDBJ whole genome shotgun (WGS) entry which is preliminary data.</text>
</comment>
<gene>
    <name evidence="2" type="ORF">C0Q70_13931</name>
</gene>
<protein>
    <submittedName>
        <fullName evidence="2">Uncharacterized protein</fullName>
    </submittedName>
</protein>
<dbReference type="AlphaFoldDB" id="A0A2T7NYN1"/>